<organism evidence="1 2">
    <name type="scientific">Cronobacter sakazakii (strain ATCC BAA-894)</name>
    <name type="common">Enterobacter sakazakii</name>
    <dbReference type="NCBI Taxonomy" id="290339"/>
    <lineage>
        <taxon>Bacteria</taxon>
        <taxon>Pseudomonadati</taxon>
        <taxon>Pseudomonadota</taxon>
        <taxon>Gammaproteobacteria</taxon>
        <taxon>Enterobacterales</taxon>
        <taxon>Enterobacteriaceae</taxon>
        <taxon>Cronobacter</taxon>
    </lineage>
</organism>
<proteinExistence type="predicted"/>
<dbReference type="Proteomes" id="UP000000260">
    <property type="component" value="Chromosome"/>
</dbReference>
<name>A7MMZ5_CROS8</name>
<dbReference type="AlphaFoldDB" id="A7MMZ5"/>
<dbReference type="HOGENOM" id="CLU_1640936_0_0_6"/>
<dbReference type="KEGG" id="esa:ESA_03987"/>
<keyword evidence="2" id="KW-1185">Reference proteome</keyword>
<gene>
    <name evidence="1" type="ordered locus">ESA_03987</name>
</gene>
<reference evidence="1 2" key="1">
    <citation type="journal article" date="2010" name="PLoS ONE">
        <title>Genome sequence of Cronobacter sakazakii BAA-894 and comparative genomic hybridization analysis with other Cronobacter species.</title>
        <authorList>
            <person name="Kucerova E."/>
            <person name="Clifton S.W."/>
            <person name="Xia X.Q."/>
            <person name="Long F."/>
            <person name="Porwollik S."/>
            <person name="Fulton L."/>
            <person name="Fronick C."/>
            <person name="Minx P."/>
            <person name="Kyung K."/>
            <person name="Warren W."/>
            <person name="Fulton R."/>
            <person name="Feng D."/>
            <person name="Wollam A."/>
            <person name="Shah N."/>
            <person name="Bhonagiri V."/>
            <person name="Nash W.E."/>
            <person name="Hallsworth-Pepin K."/>
            <person name="Wilson R.K."/>
            <person name="McClelland M."/>
            <person name="Forsythe S.J."/>
        </authorList>
    </citation>
    <scope>NUCLEOTIDE SEQUENCE [LARGE SCALE GENOMIC DNA]</scope>
    <source>
        <strain evidence="1 2">ATCC BAA-894</strain>
    </source>
</reference>
<evidence type="ECO:0000313" key="1">
    <source>
        <dbReference type="EMBL" id="ABU79173.1"/>
    </source>
</evidence>
<accession>A7MMZ5</accession>
<sequence length="161" mass="18610">MRKLRHAQFAGAWQQLEMLTVIILLACQLQQAAAQRHQLSTRFQRVILIIHPDGFIFAKRMAGLRCERVRKRASGGLKFHIQPTTAFGGNRHTQHIAGMGERKIRKAWVSKARTALLIHHDFRQHRNAIEHKYQLGQQRARRQKTAAAVLRQVLRGFQRVG</sequence>
<evidence type="ECO:0000313" key="2">
    <source>
        <dbReference type="Proteomes" id="UP000000260"/>
    </source>
</evidence>
<dbReference type="EMBL" id="CP000783">
    <property type="protein sequence ID" value="ABU79173.1"/>
    <property type="molecule type" value="Genomic_DNA"/>
</dbReference>
<protein>
    <submittedName>
        <fullName evidence="1">Uncharacterized protein</fullName>
    </submittedName>
</protein>